<protein>
    <recommendedName>
        <fullName evidence="4">Cobalamin-independent methionine synthase MetE C-terminal/archaeal domain-containing protein</fullName>
    </recommendedName>
</protein>
<dbReference type="PANTHER" id="PTHR30519">
    <property type="entry name" value="5-METHYLTETRAHYDROPTEROYLTRIGLUTAMATE--HOMOCYSTEINE METHYLTRANSFERASE"/>
    <property type="match status" value="1"/>
</dbReference>
<dbReference type="OrthoDB" id="1053771at2759"/>
<evidence type="ECO:0000256" key="2">
    <source>
        <dbReference type="ARBA" id="ARBA00022723"/>
    </source>
</evidence>
<feature type="domain" description="Cobalamin-independent methionine synthase MetE C-terminal/archaeal" evidence="4">
    <location>
        <begin position="6"/>
        <end position="331"/>
    </location>
</feature>
<dbReference type="EMBL" id="GL871065">
    <property type="protein sequence ID" value="EGC35259.1"/>
    <property type="molecule type" value="Genomic_DNA"/>
</dbReference>
<dbReference type="Proteomes" id="UP000001064">
    <property type="component" value="Unassembled WGS sequence"/>
</dbReference>
<dbReference type="CDD" id="cd03311">
    <property type="entry name" value="CIMS_C_terminal_like"/>
    <property type="match status" value="1"/>
</dbReference>
<dbReference type="Gene3D" id="3.20.20.210">
    <property type="match status" value="1"/>
</dbReference>
<evidence type="ECO:0000259" key="4">
    <source>
        <dbReference type="Pfam" id="PF01717"/>
    </source>
</evidence>
<evidence type="ECO:0000256" key="1">
    <source>
        <dbReference type="ARBA" id="ARBA00001947"/>
    </source>
</evidence>
<dbReference type="STRING" id="5786.F0ZL91"/>
<evidence type="ECO:0000313" key="6">
    <source>
        <dbReference type="Proteomes" id="UP000001064"/>
    </source>
</evidence>
<organism evidence="5 6">
    <name type="scientific">Dictyostelium purpureum</name>
    <name type="common">Slime mold</name>
    <dbReference type="NCBI Taxonomy" id="5786"/>
    <lineage>
        <taxon>Eukaryota</taxon>
        <taxon>Amoebozoa</taxon>
        <taxon>Evosea</taxon>
        <taxon>Eumycetozoa</taxon>
        <taxon>Dictyostelia</taxon>
        <taxon>Dictyosteliales</taxon>
        <taxon>Dictyosteliaceae</taxon>
        <taxon>Dictyostelium</taxon>
    </lineage>
</organism>
<dbReference type="SUPFAM" id="SSF51726">
    <property type="entry name" value="UROD/MetE-like"/>
    <property type="match status" value="1"/>
</dbReference>
<dbReference type="OMA" id="NDPRNPW"/>
<keyword evidence="2" id="KW-0479">Metal-binding</keyword>
<dbReference type="AlphaFoldDB" id="F0ZL91"/>
<dbReference type="GO" id="GO:0003871">
    <property type="term" value="F:5-methyltetrahydropteroyltriglutamate-homocysteine S-methyltransferase activity"/>
    <property type="evidence" value="ECO:0007669"/>
    <property type="project" value="InterPro"/>
</dbReference>
<dbReference type="KEGG" id="dpp:DICPUDRAFT_97944"/>
<dbReference type="Pfam" id="PF01717">
    <property type="entry name" value="Meth_synt_2"/>
    <property type="match status" value="1"/>
</dbReference>
<dbReference type="VEuPathDB" id="AmoebaDB:DICPUDRAFT_97944"/>
<dbReference type="GO" id="GO:0008270">
    <property type="term" value="F:zinc ion binding"/>
    <property type="evidence" value="ECO:0007669"/>
    <property type="project" value="InterPro"/>
</dbReference>
<dbReference type="GO" id="GO:0009086">
    <property type="term" value="P:methionine biosynthetic process"/>
    <property type="evidence" value="ECO:0007669"/>
    <property type="project" value="InterPro"/>
</dbReference>
<evidence type="ECO:0000256" key="3">
    <source>
        <dbReference type="ARBA" id="ARBA00022833"/>
    </source>
</evidence>
<dbReference type="InParanoid" id="F0ZL91"/>
<proteinExistence type="predicted"/>
<name>F0ZL91_DICPU</name>
<reference evidence="6" key="1">
    <citation type="journal article" date="2011" name="Genome Biol.">
        <title>Comparative genomics of the social amoebae Dictyostelium discoideum and Dictyostelium purpureum.</title>
        <authorList>
            <consortium name="US DOE Joint Genome Institute (JGI-PGF)"/>
            <person name="Sucgang R."/>
            <person name="Kuo A."/>
            <person name="Tian X."/>
            <person name="Salerno W."/>
            <person name="Parikh A."/>
            <person name="Feasley C.L."/>
            <person name="Dalin E."/>
            <person name="Tu H."/>
            <person name="Huang E."/>
            <person name="Barry K."/>
            <person name="Lindquist E."/>
            <person name="Shapiro H."/>
            <person name="Bruce D."/>
            <person name="Schmutz J."/>
            <person name="Salamov A."/>
            <person name="Fey P."/>
            <person name="Gaudet P."/>
            <person name="Anjard C."/>
            <person name="Babu M.M."/>
            <person name="Basu S."/>
            <person name="Bushmanova Y."/>
            <person name="van der Wel H."/>
            <person name="Katoh-Kurasawa M."/>
            <person name="Dinh C."/>
            <person name="Coutinho P.M."/>
            <person name="Saito T."/>
            <person name="Elias M."/>
            <person name="Schaap P."/>
            <person name="Kay R.R."/>
            <person name="Henrissat B."/>
            <person name="Eichinger L."/>
            <person name="Rivero F."/>
            <person name="Putnam N.H."/>
            <person name="West C.M."/>
            <person name="Loomis W.F."/>
            <person name="Chisholm R.L."/>
            <person name="Shaulsky G."/>
            <person name="Strassmann J.E."/>
            <person name="Queller D.C."/>
            <person name="Kuspa A."/>
            <person name="Grigoriev I.V."/>
        </authorList>
    </citation>
    <scope>NUCLEOTIDE SEQUENCE [LARGE SCALE GENOMIC DNA]</scope>
    <source>
        <strain evidence="6">QSDP1</strain>
    </source>
</reference>
<accession>F0ZL91</accession>
<gene>
    <name evidence="5" type="ORF">DICPUDRAFT_97944</name>
</gene>
<dbReference type="InterPro" id="IPR002629">
    <property type="entry name" value="Met_Synth_C/arc"/>
</dbReference>
<dbReference type="InterPro" id="IPR038071">
    <property type="entry name" value="UROD/MetE-like_sf"/>
</dbReference>
<dbReference type="GeneID" id="10501602"/>
<keyword evidence="6" id="KW-1185">Reference proteome</keyword>
<evidence type="ECO:0000313" key="5">
    <source>
        <dbReference type="EMBL" id="EGC35259.1"/>
    </source>
</evidence>
<comment type="cofactor">
    <cofactor evidence="1">
        <name>Zn(2+)</name>
        <dbReference type="ChEBI" id="CHEBI:29105"/>
    </cofactor>
</comment>
<dbReference type="eggNOG" id="ENOG502QTRV">
    <property type="taxonomic scope" value="Eukaryota"/>
</dbReference>
<keyword evidence="3" id="KW-0862">Zinc</keyword>
<sequence length="387" mass="44422">MKINIPTEPIGSIPRPRYLIDSFKKYNEGLITYEEYMSICDKSLEETVHGFLEAGSVVITDGEQYKPNFITYPIHGSNQVIDQKNNEKKGFIIQFQDGHIRQLPILSGKNLPFKYKQYANEYLSRVKKMFPYAKIKQTIISVSAMSLIYPANQQFEKYSKDEFYKDMLNEVEKEIRMCLETGVESIQIDATEARLSLKIDPSGQMLKKFIDLNNQLLIRFNDEEIQKIGIHSCPGGDKSFHSSDVDYCRLLIPSLFKLRVSRFYLEFAAEKDKIRILECIAKNIKPHQIVFFGVINVVDPRVETPEEVRDLVLEIAKYIPLNQIGTCCDCGYSPFSQPPIGGYPQTHSLESSREIAFKKIKSRVEGTKMAEDILNHLFSISISTNPK</sequence>
<dbReference type="RefSeq" id="XP_003288185.1">
    <property type="nucleotide sequence ID" value="XM_003288137.1"/>
</dbReference>